<dbReference type="PANTHER" id="PTHR11078:SF3">
    <property type="entry name" value="ANTITERMINATION NUSB DOMAIN-CONTAINING PROTEIN"/>
    <property type="match status" value="1"/>
</dbReference>
<dbReference type="GO" id="GO:0031564">
    <property type="term" value="P:transcription antitermination"/>
    <property type="evidence" value="ECO:0007669"/>
    <property type="project" value="UniProtKB-KW"/>
</dbReference>
<reference evidence="7" key="2">
    <citation type="journal article" date="2021" name="PeerJ">
        <title>Extensive microbial diversity within the chicken gut microbiome revealed by metagenomics and culture.</title>
        <authorList>
            <person name="Gilroy R."/>
            <person name="Ravi A."/>
            <person name="Getino M."/>
            <person name="Pursley I."/>
            <person name="Horton D.L."/>
            <person name="Alikhan N.F."/>
            <person name="Baker D."/>
            <person name="Gharbi K."/>
            <person name="Hall N."/>
            <person name="Watson M."/>
            <person name="Adriaenssens E.M."/>
            <person name="Foster-Nyarko E."/>
            <person name="Jarju S."/>
            <person name="Secka A."/>
            <person name="Antonio M."/>
            <person name="Oren A."/>
            <person name="Chaudhuri R.R."/>
            <person name="La Ragione R."/>
            <person name="Hildebrand F."/>
            <person name="Pallen M.J."/>
        </authorList>
    </citation>
    <scope>NUCLEOTIDE SEQUENCE</scope>
    <source>
        <strain evidence="7">CHK195-11698</strain>
    </source>
</reference>
<dbReference type="EMBL" id="DVMJ01000080">
    <property type="protein sequence ID" value="HIU14284.1"/>
    <property type="molecule type" value="Genomic_DNA"/>
</dbReference>
<dbReference type="InterPro" id="IPR035926">
    <property type="entry name" value="NusB-like_sf"/>
</dbReference>
<keyword evidence="2" id="KW-0889">Transcription antitermination</keyword>
<dbReference type="NCBIfam" id="TIGR01951">
    <property type="entry name" value="nusB"/>
    <property type="match status" value="1"/>
</dbReference>
<evidence type="ECO:0000256" key="5">
    <source>
        <dbReference type="ARBA" id="ARBA00023163"/>
    </source>
</evidence>
<dbReference type="AlphaFoldDB" id="A0A9D1HRP3"/>
<evidence type="ECO:0000313" key="8">
    <source>
        <dbReference type="Proteomes" id="UP000824175"/>
    </source>
</evidence>
<dbReference type="GO" id="GO:0006353">
    <property type="term" value="P:DNA-templated transcription termination"/>
    <property type="evidence" value="ECO:0007669"/>
    <property type="project" value="InterPro"/>
</dbReference>
<keyword evidence="5" id="KW-0804">Transcription</keyword>
<keyword evidence="4" id="KW-0805">Transcription regulation</keyword>
<dbReference type="Proteomes" id="UP000824175">
    <property type="component" value="Unassembled WGS sequence"/>
</dbReference>
<evidence type="ECO:0000313" key="7">
    <source>
        <dbReference type="EMBL" id="HIU14284.1"/>
    </source>
</evidence>
<dbReference type="SUPFAM" id="SSF48013">
    <property type="entry name" value="NusB-like"/>
    <property type="match status" value="1"/>
</dbReference>
<evidence type="ECO:0000256" key="4">
    <source>
        <dbReference type="ARBA" id="ARBA00023015"/>
    </source>
</evidence>
<evidence type="ECO:0000259" key="6">
    <source>
        <dbReference type="Pfam" id="PF01029"/>
    </source>
</evidence>
<evidence type="ECO:0000256" key="1">
    <source>
        <dbReference type="ARBA" id="ARBA00005952"/>
    </source>
</evidence>
<dbReference type="Gene3D" id="1.10.940.10">
    <property type="entry name" value="NusB-like"/>
    <property type="match status" value="1"/>
</dbReference>
<comment type="similarity">
    <text evidence="1">Belongs to the NusB family.</text>
</comment>
<evidence type="ECO:0000256" key="3">
    <source>
        <dbReference type="ARBA" id="ARBA00022884"/>
    </source>
</evidence>
<accession>A0A9D1HRP3</accession>
<keyword evidence="3" id="KW-0694">RNA-binding</keyword>
<gene>
    <name evidence="7" type="primary">nusB</name>
    <name evidence="7" type="ORF">IAD15_09475</name>
</gene>
<dbReference type="GO" id="GO:0003723">
    <property type="term" value="F:RNA binding"/>
    <property type="evidence" value="ECO:0007669"/>
    <property type="project" value="UniProtKB-KW"/>
</dbReference>
<feature type="domain" description="NusB/RsmB/TIM44" evidence="6">
    <location>
        <begin position="8"/>
        <end position="133"/>
    </location>
</feature>
<dbReference type="GO" id="GO:0005829">
    <property type="term" value="C:cytosol"/>
    <property type="evidence" value="ECO:0007669"/>
    <property type="project" value="TreeGrafter"/>
</dbReference>
<dbReference type="InterPro" id="IPR006027">
    <property type="entry name" value="NusB_RsmB_TIM44"/>
</dbReference>
<proteinExistence type="inferred from homology"/>
<evidence type="ECO:0000256" key="2">
    <source>
        <dbReference type="ARBA" id="ARBA00022814"/>
    </source>
</evidence>
<dbReference type="PANTHER" id="PTHR11078">
    <property type="entry name" value="N UTILIZATION SUBSTANCE PROTEIN B-RELATED"/>
    <property type="match status" value="1"/>
</dbReference>
<comment type="caution">
    <text evidence="7">The sequence shown here is derived from an EMBL/GenBank/DDBJ whole genome shotgun (WGS) entry which is preliminary data.</text>
</comment>
<dbReference type="Pfam" id="PF01029">
    <property type="entry name" value="NusB"/>
    <property type="match status" value="1"/>
</dbReference>
<protein>
    <submittedName>
        <fullName evidence="7">Transcription antitermination factor NusB</fullName>
    </submittedName>
</protein>
<organism evidence="7 8">
    <name type="scientific">Candidatus Fimiplasma intestinipullorum</name>
    <dbReference type="NCBI Taxonomy" id="2840825"/>
    <lineage>
        <taxon>Bacteria</taxon>
        <taxon>Bacillati</taxon>
        <taxon>Bacillota</taxon>
        <taxon>Clostridia</taxon>
        <taxon>Eubacteriales</taxon>
        <taxon>Candidatus Fimiplasma</taxon>
    </lineage>
</organism>
<reference evidence="7" key="1">
    <citation type="submission" date="2020-10" db="EMBL/GenBank/DDBJ databases">
        <authorList>
            <person name="Gilroy R."/>
        </authorList>
    </citation>
    <scope>NUCLEOTIDE SEQUENCE</scope>
    <source>
        <strain evidence="7">CHK195-11698</strain>
    </source>
</reference>
<sequence>MDKSHRRVAREKAVFCIYQWLLVKPERAELTAFLNEVPVLLKDAEAFRYANELIDKTLENQTQLTNVISKYLKKGWSFERLSYLEQSILLVGACEILEFDLDEHIVMNEAVELAKKYCDEQSYRFINGILMQLM</sequence>
<dbReference type="InterPro" id="IPR011605">
    <property type="entry name" value="NusB_fam"/>
</dbReference>
<name>A0A9D1HRP3_9FIRM</name>